<dbReference type="SUPFAM" id="SSF53474">
    <property type="entry name" value="alpha/beta-Hydrolases"/>
    <property type="match status" value="1"/>
</dbReference>
<dbReference type="RefSeq" id="WP_241716637.1">
    <property type="nucleotide sequence ID" value="NZ_JALBUF010000023.1"/>
</dbReference>
<dbReference type="GO" id="GO:0016020">
    <property type="term" value="C:membrane"/>
    <property type="evidence" value="ECO:0007669"/>
    <property type="project" value="TreeGrafter"/>
</dbReference>
<protein>
    <submittedName>
        <fullName evidence="2">2-succinyl-6-hydroxy-2, 4-cyclohexadiene-1-carboxylate synthase</fullName>
        <ecNumber evidence="2">4.2.99.20</ecNumber>
    </submittedName>
</protein>
<name>A0A9X1VAL1_9BACL</name>
<proteinExistence type="predicted"/>
<keyword evidence="3" id="KW-1185">Reference proteome</keyword>
<evidence type="ECO:0000259" key="1">
    <source>
        <dbReference type="Pfam" id="PF00561"/>
    </source>
</evidence>
<dbReference type="Gene3D" id="3.40.50.1820">
    <property type="entry name" value="alpha/beta hydrolase"/>
    <property type="match status" value="1"/>
</dbReference>
<feature type="domain" description="AB hydrolase-1" evidence="1">
    <location>
        <begin position="23"/>
        <end position="130"/>
    </location>
</feature>
<organism evidence="2 3">
    <name type="scientific">Sulfoacidibacillus ferrooxidans</name>
    <dbReference type="NCBI Taxonomy" id="2005001"/>
    <lineage>
        <taxon>Bacteria</taxon>
        <taxon>Bacillati</taxon>
        <taxon>Bacillota</taxon>
        <taxon>Bacilli</taxon>
        <taxon>Bacillales</taxon>
        <taxon>Alicyclobacillaceae</taxon>
        <taxon>Sulfoacidibacillus</taxon>
    </lineage>
</organism>
<dbReference type="GO" id="GO:0047372">
    <property type="term" value="F:monoacylglycerol lipase activity"/>
    <property type="evidence" value="ECO:0007669"/>
    <property type="project" value="TreeGrafter"/>
</dbReference>
<dbReference type="EMBL" id="JALBUF010000023">
    <property type="protein sequence ID" value="MCI0184726.1"/>
    <property type="molecule type" value="Genomic_DNA"/>
</dbReference>
<dbReference type="AlphaFoldDB" id="A0A9X1VAL1"/>
<gene>
    <name evidence="2" type="primary">menH_2</name>
    <name evidence="2" type="ORF">MM817_03023</name>
</gene>
<keyword evidence="2" id="KW-0456">Lyase</keyword>
<dbReference type="InterPro" id="IPR000073">
    <property type="entry name" value="AB_hydrolase_1"/>
</dbReference>
<evidence type="ECO:0000313" key="2">
    <source>
        <dbReference type="EMBL" id="MCI0184726.1"/>
    </source>
</evidence>
<reference evidence="2" key="1">
    <citation type="submission" date="2022-03" db="EMBL/GenBank/DDBJ databases">
        <title>Draft Genome Sequence of Firmicute Strain S0AB, a Heterotrophic Iron/Sulfur-Oxidizing Extreme Acidophile.</title>
        <authorList>
            <person name="Vergara E."/>
            <person name="Pakostova E."/>
            <person name="Johnson D.B."/>
            <person name="Holmes D.S."/>
        </authorList>
    </citation>
    <scope>NUCLEOTIDE SEQUENCE</scope>
    <source>
        <strain evidence="2">S0AB</strain>
    </source>
</reference>
<dbReference type="PANTHER" id="PTHR43798:SF5">
    <property type="entry name" value="MONOACYLGLYCEROL LIPASE ABHD6"/>
    <property type="match status" value="1"/>
</dbReference>
<evidence type="ECO:0000313" key="3">
    <source>
        <dbReference type="Proteomes" id="UP001139263"/>
    </source>
</evidence>
<dbReference type="PANTHER" id="PTHR43798">
    <property type="entry name" value="MONOACYLGLYCEROL LIPASE"/>
    <property type="match status" value="1"/>
</dbReference>
<dbReference type="Proteomes" id="UP001139263">
    <property type="component" value="Unassembled WGS sequence"/>
</dbReference>
<accession>A0A9X1VAL1</accession>
<sequence>MRHLISIGERKLETEIRGTGEKTVVVLPGMNSSIDDWNEVIRELSDMCKVICFHRAGCGESEPNSFGASVIQTVRDVRSLIDALQIDTPIILAGHSYGGLCVQRFAREYPDSVSGVALIDSTSVDLNRLDSLPIPTLNEQQSDDDWIAECKRYASMTPTEIFECNPYIFDHNQSQLSEDTRERISRFYTNPTLYKTMLQEVEVWYQCAKETKESGHFPDVSLKVIARDSKYCVQILMNDGIPRDEAELFEQTWHDLILKQSDLSGQSQFITAINSTHFVYKDRPDIIIQAITELIRIC</sequence>
<dbReference type="InterPro" id="IPR050266">
    <property type="entry name" value="AB_hydrolase_sf"/>
</dbReference>
<comment type="caution">
    <text evidence="2">The sequence shown here is derived from an EMBL/GenBank/DDBJ whole genome shotgun (WGS) entry which is preliminary data.</text>
</comment>
<dbReference type="GO" id="GO:0070205">
    <property type="term" value="F:2-succinyl-6-hydroxy-2,4-cyclohexadiene-1-carboxylate synthase activity"/>
    <property type="evidence" value="ECO:0007669"/>
    <property type="project" value="UniProtKB-EC"/>
</dbReference>
<dbReference type="GO" id="GO:0046464">
    <property type="term" value="P:acylglycerol catabolic process"/>
    <property type="evidence" value="ECO:0007669"/>
    <property type="project" value="TreeGrafter"/>
</dbReference>
<dbReference type="EC" id="4.2.99.20" evidence="2"/>
<dbReference type="InterPro" id="IPR029058">
    <property type="entry name" value="AB_hydrolase_fold"/>
</dbReference>
<dbReference type="Pfam" id="PF00561">
    <property type="entry name" value="Abhydrolase_1"/>
    <property type="match status" value="1"/>
</dbReference>